<sequence>MTALLELTGYLDSAKSRRQEPEYNLSKGSFRRDVISCVLKEAVDHLRILGSTMPFNSFDWSLVQQSNSQKLNVYIGDCGQRYPKYHEYEMNHLWKIQKDRYLLEKVLKETRNESERDENLTAKCLNETLSDFEGLEYVRYCLESKRNELRLTASELQADIRSLCLKNKEMETVEDDITFEDELILDETIECKAKERYVQRWEEARIFQNRLRLKYKEDSMKNAIGRQLKYSDMISRANEAMNTFRMNEASRLKNDCETWTKRYNKEIEELELELLKINNERESIENDLKAMAVKFQEESDGIEEFKAFLKKIEDEKQSRIERDNAVARIQRWWLAYKNLKNQLYQPKNHKSKKDKKKKKQPVDTNTQN</sequence>
<evidence type="ECO:0000256" key="7">
    <source>
        <dbReference type="SAM" id="MobiDB-lite"/>
    </source>
</evidence>
<dbReference type="PANTHER" id="PTHR14871:SF1">
    <property type="entry name" value="DYNEIN REGULATORY COMPLEX PROTEIN 9"/>
    <property type="match status" value="1"/>
</dbReference>
<dbReference type="GO" id="GO:0005856">
    <property type="term" value="C:cytoskeleton"/>
    <property type="evidence" value="ECO:0007669"/>
    <property type="project" value="UniProtKB-SubCell"/>
</dbReference>
<feature type="coiled-coil region" evidence="6">
    <location>
        <begin position="260"/>
        <end position="294"/>
    </location>
</feature>
<dbReference type="GO" id="GO:0031514">
    <property type="term" value="C:motile cilium"/>
    <property type="evidence" value="ECO:0007669"/>
    <property type="project" value="TreeGrafter"/>
</dbReference>
<evidence type="ECO:0000313" key="8">
    <source>
        <dbReference type="EMBL" id="RZF37904.1"/>
    </source>
</evidence>
<organism evidence="8 9">
    <name type="scientific">Laodelphax striatellus</name>
    <name type="common">Small brown planthopper</name>
    <name type="synonym">Delphax striatella</name>
    <dbReference type="NCBI Taxonomy" id="195883"/>
    <lineage>
        <taxon>Eukaryota</taxon>
        <taxon>Metazoa</taxon>
        <taxon>Ecdysozoa</taxon>
        <taxon>Arthropoda</taxon>
        <taxon>Hexapoda</taxon>
        <taxon>Insecta</taxon>
        <taxon>Pterygota</taxon>
        <taxon>Neoptera</taxon>
        <taxon>Paraneoptera</taxon>
        <taxon>Hemiptera</taxon>
        <taxon>Auchenorrhyncha</taxon>
        <taxon>Fulgoroidea</taxon>
        <taxon>Delphacidae</taxon>
        <taxon>Criomorphinae</taxon>
        <taxon>Laodelphax</taxon>
    </lineage>
</organism>
<evidence type="ECO:0008006" key="10">
    <source>
        <dbReference type="Google" id="ProtNLM"/>
    </source>
</evidence>
<keyword evidence="3" id="KW-0963">Cytoplasm</keyword>
<evidence type="ECO:0000256" key="5">
    <source>
        <dbReference type="ARBA" id="ARBA00023273"/>
    </source>
</evidence>
<comment type="caution">
    <text evidence="8">The sequence shown here is derived from an EMBL/GenBank/DDBJ whole genome shotgun (WGS) entry which is preliminary data.</text>
</comment>
<dbReference type="GO" id="GO:0044782">
    <property type="term" value="P:cilium organization"/>
    <property type="evidence" value="ECO:0007669"/>
    <property type="project" value="TreeGrafter"/>
</dbReference>
<evidence type="ECO:0000256" key="1">
    <source>
        <dbReference type="ARBA" id="ARBA00004245"/>
    </source>
</evidence>
<evidence type="ECO:0000256" key="6">
    <source>
        <dbReference type="SAM" id="Coils"/>
    </source>
</evidence>
<comment type="subcellular location">
    <subcellularLocation>
        <location evidence="2">Cell projection</location>
    </subcellularLocation>
    <subcellularLocation>
        <location evidence="1">Cytoplasm</location>
        <location evidence="1">Cytoskeleton</location>
    </subcellularLocation>
</comment>
<evidence type="ECO:0000256" key="2">
    <source>
        <dbReference type="ARBA" id="ARBA00004316"/>
    </source>
</evidence>
<dbReference type="SMR" id="A0A482WWL3"/>
<dbReference type="EMBL" id="QKKF02022863">
    <property type="protein sequence ID" value="RZF37904.1"/>
    <property type="molecule type" value="Genomic_DNA"/>
</dbReference>
<accession>A0A482WWL3</accession>
<evidence type="ECO:0000256" key="4">
    <source>
        <dbReference type="ARBA" id="ARBA00023212"/>
    </source>
</evidence>
<dbReference type="OrthoDB" id="10374072at2759"/>
<keyword evidence="9" id="KW-1185">Reference proteome</keyword>
<keyword evidence="6" id="KW-0175">Coiled coil</keyword>
<feature type="region of interest" description="Disordered" evidence="7">
    <location>
        <begin position="343"/>
        <end position="368"/>
    </location>
</feature>
<feature type="compositionally biased region" description="Basic residues" evidence="7">
    <location>
        <begin position="347"/>
        <end position="359"/>
    </location>
</feature>
<dbReference type="InterPro" id="IPR042618">
    <property type="entry name" value="IQCG"/>
</dbReference>
<dbReference type="InParanoid" id="A0A482WWL3"/>
<keyword evidence="4" id="KW-0206">Cytoskeleton</keyword>
<proteinExistence type="predicted"/>
<evidence type="ECO:0000256" key="3">
    <source>
        <dbReference type="ARBA" id="ARBA00022490"/>
    </source>
</evidence>
<keyword evidence="5" id="KW-0966">Cell projection</keyword>
<dbReference type="AlphaFoldDB" id="A0A482WWL3"/>
<protein>
    <recommendedName>
        <fullName evidence="10">Dynein regulatory complex protein 9</fullName>
    </recommendedName>
</protein>
<evidence type="ECO:0000313" key="9">
    <source>
        <dbReference type="Proteomes" id="UP000291343"/>
    </source>
</evidence>
<dbReference type="FunCoup" id="A0A482WWL3">
    <property type="interactions" value="23"/>
</dbReference>
<dbReference type="Proteomes" id="UP000291343">
    <property type="component" value="Unassembled WGS sequence"/>
</dbReference>
<dbReference type="PANTHER" id="PTHR14871">
    <property type="entry name" value="DYNEIN REGULATORY COMPLEX PROTEIN 9"/>
    <property type="match status" value="1"/>
</dbReference>
<dbReference type="GO" id="GO:0005737">
    <property type="term" value="C:cytoplasm"/>
    <property type="evidence" value="ECO:0007669"/>
    <property type="project" value="TreeGrafter"/>
</dbReference>
<reference evidence="8 9" key="1">
    <citation type="journal article" date="2017" name="Gigascience">
        <title>Genome sequence of the small brown planthopper, Laodelphax striatellus.</title>
        <authorList>
            <person name="Zhu J."/>
            <person name="Jiang F."/>
            <person name="Wang X."/>
            <person name="Yang P."/>
            <person name="Bao Y."/>
            <person name="Zhao W."/>
            <person name="Wang W."/>
            <person name="Lu H."/>
            <person name="Wang Q."/>
            <person name="Cui N."/>
            <person name="Li J."/>
            <person name="Chen X."/>
            <person name="Luo L."/>
            <person name="Yu J."/>
            <person name="Kang L."/>
            <person name="Cui F."/>
        </authorList>
    </citation>
    <scope>NUCLEOTIDE SEQUENCE [LARGE SCALE GENOMIC DNA]</scope>
    <source>
        <strain evidence="8">Lst14</strain>
    </source>
</reference>
<name>A0A482WWL3_LAOST</name>
<gene>
    <name evidence="8" type="ORF">LSTR_LSTR005404</name>
</gene>